<evidence type="ECO:0000256" key="3">
    <source>
        <dbReference type="SAM" id="MobiDB-lite"/>
    </source>
</evidence>
<dbReference type="SMART" id="SM00398">
    <property type="entry name" value="HMG"/>
    <property type="match status" value="1"/>
</dbReference>
<dbReference type="SUPFAM" id="SSF47095">
    <property type="entry name" value="HMG-box"/>
    <property type="match status" value="1"/>
</dbReference>
<dbReference type="GO" id="GO:0003677">
    <property type="term" value="F:DNA binding"/>
    <property type="evidence" value="ECO:0007669"/>
    <property type="project" value="UniProtKB-UniRule"/>
</dbReference>
<dbReference type="Pfam" id="PF00505">
    <property type="entry name" value="HMG_box"/>
    <property type="match status" value="1"/>
</dbReference>
<sequence length="366" mass="39984">MPSDTRTTPQTAQSPNIVDTIDPELLAQLNARRDNLVYAYEQIAQALRYAAKACDEFQALIPRDVGIIPGDMSVSSPSIGSQRKFKKPQVKDPNAPKRPNTAYILFSNEIRAETKAANPQANQKEIVTLIGQKWKALSREDKKVYEDRYFADKERYDEELRAYRATHGQVESPPETSSNEDELNASGVASSSKQAQAGTPGAFVPQLHMSQVDSTALGGQVLPISVPPETALLDTFMGNCNFPTDSPNYTQNVVETTSTDTNPLKKRRSSEPDVEIDESQKQDDEVPASKRTRASAKKNQTTTEPGPDSVFTPPGDPDEPLEQDETLTGTKRQRAKRGAASNGSTTPAQGSKTATSTTRRKRGGKS</sequence>
<dbReference type="AlphaFoldDB" id="A0A9W4SHG7"/>
<dbReference type="InterPro" id="IPR036910">
    <property type="entry name" value="HMG_box_dom_sf"/>
</dbReference>
<name>A0A9W4SHG7_9GLOM</name>
<dbReference type="EMBL" id="CAMKVN010000616">
    <property type="protein sequence ID" value="CAI2169723.1"/>
    <property type="molecule type" value="Genomic_DNA"/>
</dbReference>
<feature type="DNA-binding region" description="HMG box" evidence="2">
    <location>
        <begin position="96"/>
        <end position="164"/>
    </location>
</feature>
<keyword evidence="1 2" id="KW-0238">DNA-binding</keyword>
<dbReference type="InterPro" id="IPR050342">
    <property type="entry name" value="HMGB"/>
</dbReference>
<evidence type="ECO:0000256" key="1">
    <source>
        <dbReference type="ARBA" id="ARBA00023125"/>
    </source>
</evidence>
<reference evidence="5" key="1">
    <citation type="submission" date="2022-08" db="EMBL/GenBank/DDBJ databases">
        <authorList>
            <person name="Kallberg Y."/>
            <person name="Tangrot J."/>
            <person name="Rosling A."/>
        </authorList>
    </citation>
    <scope>NUCLEOTIDE SEQUENCE</scope>
    <source>
        <strain evidence="5">Wild A</strain>
    </source>
</reference>
<organism evidence="5 6">
    <name type="scientific">Funneliformis geosporum</name>
    <dbReference type="NCBI Taxonomy" id="1117311"/>
    <lineage>
        <taxon>Eukaryota</taxon>
        <taxon>Fungi</taxon>
        <taxon>Fungi incertae sedis</taxon>
        <taxon>Mucoromycota</taxon>
        <taxon>Glomeromycotina</taxon>
        <taxon>Glomeromycetes</taxon>
        <taxon>Glomerales</taxon>
        <taxon>Glomeraceae</taxon>
        <taxon>Funneliformis</taxon>
    </lineage>
</organism>
<proteinExistence type="predicted"/>
<accession>A0A9W4SHG7</accession>
<protein>
    <submittedName>
        <fullName evidence="5">4435_t:CDS:1</fullName>
    </submittedName>
</protein>
<evidence type="ECO:0000256" key="2">
    <source>
        <dbReference type="PROSITE-ProRule" id="PRU00267"/>
    </source>
</evidence>
<feature type="domain" description="HMG box" evidence="4">
    <location>
        <begin position="96"/>
        <end position="164"/>
    </location>
</feature>
<keyword evidence="2" id="KW-0539">Nucleus</keyword>
<dbReference type="Gene3D" id="1.10.30.10">
    <property type="entry name" value="High mobility group box domain"/>
    <property type="match status" value="1"/>
</dbReference>
<comment type="caution">
    <text evidence="5">The sequence shown here is derived from an EMBL/GenBank/DDBJ whole genome shotgun (WGS) entry which is preliminary data.</text>
</comment>
<dbReference type="PROSITE" id="PS50118">
    <property type="entry name" value="HMG_BOX_2"/>
    <property type="match status" value="1"/>
</dbReference>
<feature type="compositionally biased region" description="Acidic residues" evidence="3">
    <location>
        <begin position="316"/>
        <end position="325"/>
    </location>
</feature>
<evidence type="ECO:0000313" key="6">
    <source>
        <dbReference type="Proteomes" id="UP001153678"/>
    </source>
</evidence>
<dbReference type="PANTHER" id="PTHR48112">
    <property type="entry name" value="HIGH MOBILITY GROUP PROTEIN DSP1"/>
    <property type="match status" value="1"/>
</dbReference>
<dbReference type="OrthoDB" id="1919336at2759"/>
<dbReference type="PANTHER" id="PTHR48112:SF22">
    <property type="entry name" value="MITOCHONDRIAL TRANSCRIPTION FACTOR A, ISOFORM B"/>
    <property type="match status" value="1"/>
</dbReference>
<evidence type="ECO:0000313" key="5">
    <source>
        <dbReference type="EMBL" id="CAI2169723.1"/>
    </source>
</evidence>
<feature type="region of interest" description="Disordered" evidence="3">
    <location>
        <begin position="77"/>
        <end position="100"/>
    </location>
</feature>
<feature type="region of interest" description="Disordered" evidence="3">
    <location>
        <begin position="255"/>
        <end position="366"/>
    </location>
</feature>
<feature type="compositionally biased region" description="Basic and acidic residues" evidence="3">
    <location>
        <begin position="278"/>
        <end position="288"/>
    </location>
</feature>
<evidence type="ECO:0000259" key="4">
    <source>
        <dbReference type="PROSITE" id="PS50118"/>
    </source>
</evidence>
<gene>
    <name evidence="5" type="ORF">FWILDA_LOCUS4223</name>
</gene>
<feature type="compositionally biased region" description="Polar residues" evidence="3">
    <location>
        <begin position="187"/>
        <end position="197"/>
    </location>
</feature>
<keyword evidence="6" id="KW-1185">Reference proteome</keyword>
<dbReference type="GO" id="GO:0005634">
    <property type="term" value="C:nucleus"/>
    <property type="evidence" value="ECO:0007669"/>
    <property type="project" value="UniProtKB-UniRule"/>
</dbReference>
<feature type="region of interest" description="Disordered" evidence="3">
    <location>
        <begin position="166"/>
        <end position="199"/>
    </location>
</feature>
<dbReference type="Proteomes" id="UP001153678">
    <property type="component" value="Unassembled WGS sequence"/>
</dbReference>
<dbReference type="InterPro" id="IPR009071">
    <property type="entry name" value="HMG_box_dom"/>
</dbReference>